<sequence>MLNAARDLFLAKGLDVTLDEIAGLANVSKATIYSHVASKEDLIEAVIRRESDRTITDEEFRAAQNLPIKEALLAFGLRYVNFINGRELYGWDRLIASASAAHPELPRRFFDIGPGRGQELLTNIIAKACSRNELLAIEPAVAADNLAGLWLGFVNLEIKLGVREPLSKEEISLRVSHGVELFLKLYGNAGAIERFSAFKV</sequence>
<dbReference type="PRINTS" id="PR00455">
    <property type="entry name" value="HTHTETR"/>
</dbReference>
<accession>A0ABT3QKR9</accession>
<gene>
    <name evidence="4" type="ORF">OPR82_05375</name>
</gene>
<name>A0ABT3QKR9_9HYPH</name>
<organism evidence="4 5">
    <name type="scientific">Ochrobactrum chromiisoli</name>
    <dbReference type="NCBI Taxonomy" id="2993941"/>
    <lineage>
        <taxon>Bacteria</taxon>
        <taxon>Pseudomonadati</taxon>
        <taxon>Pseudomonadota</taxon>
        <taxon>Alphaproteobacteria</taxon>
        <taxon>Hyphomicrobiales</taxon>
        <taxon>Brucellaceae</taxon>
        <taxon>Brucella/Ochrobactrum group</taxon>
        <taxon>Ochrobactrum</taxon>
    </lineage>
</organism>
<evidence type="ECO:0000256" key="1">
    <source>
        <dbReference type="ARBA" id="ARBA00023125"/>
    </source>
</evidence>
<evidence type="ECO:0000259" key="3">
    <source>
        <dbReference type="PROSITE" id="PS50977"/>
    </source>
</evidence>
<dbReference type="InterPro" id="IPR039536">
    <property type="entry name" value="TetR_C_Proteobacteria"/>
</dbReference>
<keyword evidence="1 2" id="KW-0238">DNA-binding</keyword>
<evidence type="ECO:0000256" key="2">
    <source>
        <dbReference type="PROSITE-ProRule" id="PRU00335"/>
    </source>
</evidence>
<dbReference type="InterPro" id="IPR001647">
    <property type="entry name" value="HTH_TetR"/>
</dbReference>
<protein>
    <submittedName>
        <fullName evidence="4">TetR/AcrR family transcriptional regulator</fullName>
    </submittedName>
</protein>
<comment type="caution">
    <text evidence="4">The sequence shown here is derived from an EMBL/GenBank/DDBJ whole genome shotgun (WGS) entry which is preliminary data.</text>
</comment>
<reference evidence="4 5" key="1">
    <citation type="submission" date="2022-11" db="EMBL/GenBank/DDBJ databases">
        <title>Brucella sp. YY2X, whole genome shotgun sequencing project.</title>
        <authorList>
            <person name="Yang Y."/>
        </authorList>
    </citation>
    <scope>NUCLEOTIDE SEQUENCE [LARGE SCALE GENOMIC DNA]</scope>
    <source>
        <strain evidence="4 5">YY2X</strain>
    </source>
</reference>
<evidence type="ECO:0000313" key="4">
    <source>
        <dbReference type="EMBL" id="MCX2696208.1"/>
    </source>
</evidence>
<dbReference type="PROSITE" id="PS50977">
    <property type="entry name" value="HTH_TETR_2"/>
    <property type="match status" value="1"/>
</dbReference>
<dbReference type="PANTHER" id="PTHR30055">
    <property type="entry name" value="HTH-TYPE TRANSCRIPTIONAL REGULATOR RUTR"/>
    <property type="match status" value="1"/>
</dbReference>
<proteinExistence type="predicted"/>
<feature type="domain" description="HTH tetR-type" evidence="3">
    <location>
        <begin position="1"/>
        <end position="54"/>
    </location>
</feature>
<dbReference type="SUPFAM" id="SSF46689">
    <property type="entry name" value="Homeodomain-like"/>
    <property type="match status" value="1"/>
</dbReference>
<evidence type="ECO:0000313" key="5">
    <source>
        <dbReference type="Proteomes" id="UP001301216"/>
    </source>
</evidence>
<dbReference type="EMBL" id="JAPHAV010000001">
    <property type="protein sequence ID" value="MCX2696208.1"/>
    <property type="molecule type" value="Genomic_DNA"/>
</dbReference>
<dbReference type="Pfam" id="PF00440">
    <property type="entry name" value="TetR_N"/>
    <property type="match status" value="1"/>
</dbReference>
<dbReference type="PROSITE" id="PS01081">
    <property type="entry name" value="HTH_TETR_1"/>
    <property type="match status" value="1"/>
</dbReference>
<dbReference type="RefSeq" id="WP_265983464.1">
    <property type="nucleotide sequence ID" value="NZ_JAPHAV010000001.1"/>
</dbReference>
<dbReference type="InterPro" id="IPR050109">
    <property type="entry name" value="HTH-type_TetR-like_transc_reg"/>
</dbReference>
<dbReference type="InterPro" id="IPR023772">
    <property type="entry name" value="DNA-bd_HTH_TetR-type_CS"/>
</dbReference>
<dbReference type="InterPro" id="IPR009057">
    <property type="entry name" value="Homeodomain-like_sf"/>
</dbReference>
<keyword evidence="5" id="KW-1185">Reference proteome</keyword>
<dbReference type="Gene3D" id="1.10.357.10">
    <property type="entry name" value="Tetracycline Repressor, domain 2"/>
    <property type="match status" value="1"/>
</dbReference>
<dbReference type="Proteomes" id="UP001301216">
    <property type="component" value="Unassembled WGS sequence"/>
</dbReference>
<feature type="DNA-binding region" description="H-T-H motif" evidence="2">
    <location>
        <begin position="17"/>
        <end position="36"/>
    </location>
</feature>
<dbReference type="Pfam" id="PF14246">
    <property type="entry name" value="TetR_C_7"/>
    <property type="match status" value="1"/>
</dbReference>
<dbReference type="PANTHER" id="PTHR30055:SF146">
    <property type="entry name" value="HTH-TYPE TRANSCRIPTIONAL DUAL REGULATOR CECR"/>
    <property type="match status" value="1"/>
</dbReference>